<proteinExistence type="predicted"/>
<dbReference type="AlphaFoldDB" id="A0A2K1IFY6"/>
<dbReference type="PaxDb" id="3218-PP1S73_150V6.1"/>
<protein>
    <submittedName>
        <fullName evidence="1 2">Uncharacterized protein</fullName>
    </submittedName>
</protein>
<dbReference type="Gramene" id="Pp3c24_8020V3.1">
    <property type="protein sequence ID" value="PAC:32910587.CDS.1"/>
    <property type="gene ID" value="Pp3c24_8020"/>
</dbReference>
<sequence length="66" mass="8131">MIRINFFYTNFGILYVRYNYKHISKEIVEGVTIHMNKDSYNREQDTLTRVYFHTIIKYHKNPKKLS</sequence>
<evidence type="ECO:0000313" key="3">
    <source>
        <dbReference type="Proteomes" id="UP000006727"/>
    </source>
</evidence>
<organism evidence="1">
    <name type="scientific">Physcomitrium patens</name>
    <name type="common">Spreading-leaved earth moss</name>
    <name type="synonym">Physcomitrella patens</name>
    <dbReference type="NCBI Taxonomy" id="3218"/>
    <lineage>
        <taxon>Eukaryota</taxon>
        <taxon>Viridiplantae</taxon>
        <taxon>Streptophyta</taxon>
        <taxon>Embryophyta</taxon>
        <taxon>Bryophyta</taxon>
        <taxon>Bryophytina</taxon>
        <taxon>Bryopsida</taxon>
        <taxon>Funariidae</taxon>
        <taxon>Funariales</taxon>
        <taxon>Funariaceae</taxon>
        <taxon>Physcomitrium</taxon>
    </lineage>
</organism>
<dbReference type="InParanoid" id="A0A2K1IFY6"/>
<evidence type="ECO:0000313" key="2">
    <source>
        <dbReference type="EnsemblPlants" id="PAC:32910587.CDS.1"/>
    </source>
</evidence>
<keyword evidence="3" id="KW-1185">Reference proteome</keyword>
<name>A0A2K1IFY6_PHYPA</name>
<gene>
    <name evidence="1" type="ORF">PHYPA_028784</name>
</gene>
<dbReference type="EnsemblPlants" id="Pp3c24_8020V3.1">
    <property type="protein sequence ID" value="PAC:32910587.CDS.1"/>
    <property type="gene ID" value="Pp3c24_8020"/>
</dbReference>
<dbReference type="EMBL" id="ABEU02000024">
    <property type="protein sequence ID" value="PNR28192.1"/>
    <property type="molecule type" value="Genomic_DNA"/>
</dbReference>
<dbReference type="Proteomes" id="UP000006727">
    <property type="component" value="Chromosome 24"/>
</dbReference>
<reference evidence="1 3" key="1">
    <citation type="journal article" date="2008" name="Science">
        <title>The Physcomitrella genome reveals evolutionary insights into the conquest of land by plants.</title>
        <authorList>
            <person name="Rensing S."/>
            <person name="Lang D."/>
            <person name="Zimmer A."/>
            <person name="Terry A."/>
            <person name="Salamov A."/>
            <person name="Shapiro H."/>
            <person name="Nishiyama T."/>
            <person name="Perroud P.-F."/>
            <person name="Lindquist E."/>
            <person name="Kamisugi Y."/>
            <person name="Tanahashi T."/>
            <person name="Sakakibara K."/>
            <person name="Fujita T."/>
            <person name="Oishi K."/>
            <person name="Shin-I T."/>
            <person name="Kuroki Y."/>
            <person name="Toyoda A."/>
            <person name="Suzuki Y."/>
            <person name="Hashimoto A."/>
            <person name="Yamaguchi K."/>
            <person name="Sugano A."/>
            <person name="Kohara Y."/>
            <person name="Fujiyama A."/>
            <person name="Anterola A."/>
            <person name="Aoki S."/>
            <person name="Ashton N."/>
            <person name="Barbazuk W.B."/>
            <person name="Barker E."/>
            <person name="Bennetzen J."/>
            <person name="Bezanilla M."/>
            <person name="Blankenship R."/>
            <person name="Cho S.H."/>
            <person name="Dutcher S."/>
            <person name="Estelle M."/>
            <person name="Fawcett J.A."/>
            <person name="Gundlach H."/>
            <person name="Hanada K."/>
            <person name="Heyl A."/>
            <person name="Hicks K.A."/>
            <person name="Hugh J."/>
            <person name="Lohr M."/>
            <person name="Mayer K."/>
            <person name="Melkozernov A."/>
            <person name="Murata T."/>
            <person name="Nelson D."/>
            <person name="Pils B."/>
            <person name="Prigge M."/>
            <person name="Reiss B."/>
            <person name="Renner T."/>
            <person name="Rombauts S."/>
            <person name="Rushton P."/>
            <person name="Sanderfoot A."/>
            <person name="Schween G."/>
            <person name="Shiu S.-H."/>
            <person name="Stueber K."/>
            <person name="Theodoulou F.L."/>
            <person name="Tu H."/>
            <person name="Van de Peer Y."/>
            <person name="Verrier P.J."/>
            <person name="Waters E."/>
            <person name="Wood A."/>
            <person name="Yang L."/>
            <person name="Cove D."/>
            <person name="Cuming A."/>
            <person name="Hasebe M."/>
            <person name="Lucas S."/>
            <person name="Mishler D.B."/>
            <person name="Reski R."/>
            <person name="Grigoriev I."/>
            <person name="Quatrano R.S."/>
            <person name="Boore J.L."/>
        </authorList>
    </citation>
    <scope>NUCLEOTIDE SEQUENCE [LARGE SCALE GENOMIC DNA]</scope>
    <source>
        <strain evidence="2 3">cv. Gransden 2004</strain>
    </source>
</reference>
<reference evidence="1 3" key="2">
    <citation type="journal article" date="2018" name="Plant J.">
        <title>The Physcomitrella patens chromosome-scale assembly reveals moss genome structure and evolution.</title>
        <authorList>
            <person name="Lang D."/>
            <person name="Ullrich K.K."/>
            <person name="Murat F."/>
            <person name="Fuchs J."/>
            <person name="Jenkins J."/>
            <person name="Haas F.B."/>
            <person name="Piednoel M."/>
            <person name="Gundlach H."/>
            <person name="Van Bel M."/>
            <person name="Meyberg R."/>
            <person name="Vives C."/>
            <person name="Morata J."/>
            <person name="Symeonidi A."/>
            <person name="Hiss M."/>
            <person name="Muchero W."/>
            <person name="Kamisugi Y."/>
            <person name="Saleh O."/>
            <person name="Blanc G."/>
            <person name="Decker E.L."/>
            <person name="van Gessel N."/>
            <person name="Grimwood J."/>
            <person name="Hayes R.D."/>
            <person name="Graham S.W."/>
            <person name="Gunter L.E."/>
            <person name="McDaniel S.F."/>
            <person name="Hoernstein S.N.W."/>
            <person name="Larsson A."/>
            <person name="Li F.W."/>
            <person name="Perroud P.F."/>
            <person name="Phillips J."/>
            <person name="Ranjan P."/>
            <person name="Rokshar D.S."/>
            <person name="Rothfels C.J."/>
            <person name="Schneider L."/>
            <person name="Shu S."/>
            <person name="Stevenson D.W."/>
            <person name="Thummler F."/>
            <person name="Tillich M."/>
            <person name="Villarreal Aguilar J.C."/>
            <person name="Widiez T."/>
            <person name="Wong G.K."/>
            <person name="Wymore A."/>
            <person name="Zhang Y."/>
            <person name="Zimmer A.D."/>
            <person name="Quatrano R.S."/>
            <person name="Mayer K.F.X."/>
            <person name="Goodstein D."/>
            <person name="Casacuberta J.M."/>
            <person name="Vandepoele K."/>
            <person name="Reski R."/>
            <person name="Cuming A.C."/>
            <person name="Tuskan G.A."/>
            <person name="Maumus F."/>
            <person name="Salse J."/>
            <person name="Schmutz J."/>
            <person name="Rensing S.A."/>
        </authorList>
    </citation>
    <scope>NUCLEOTIDE SEQUENCE [LARGE SCALE GENOMIC DNA]</scope>
    <source>
        <strain evidence="2 3">cv. Gransden 2004</strain>
    </source>
</reference>
<dbReference type="Gramene" id="Pp3c24_8020V3.2">
    <property type="protein sequence ID" value="PAC:32910588.CDS.1"/>
    <property type="gene ID" value="Pp3c24_8020"/>
</dbReference>
<reference evidence="2" key="3">
    <citation type="submission" date="2020-12" db="UniProtKB">
        <authorList>
            <consortium name="EnsemblPlants"/>
        </authorList>
    </citation>
    <scope>IDENTIFICATION</scope>
</reference>
<evidence type="ECO:0000313" key="1">
    <source>
        <dbReference type="EMBL" id="PNR28192.1"/>
    </source>
</evidence>
<accession>A0A2K1IFY6</accession>
<dbReference type="EnsemblPlants" id="Pp3c24_8020V3.2">
    <property type="protein sequence ID" value="PAC:32910588.CDS.1"/>
    <property type="gene ID" value="Pp3c24_8020"/>
</dbReference>